<dbReference type="InterPro" id="IPR019128">
    <property type="entry name" value="Dcc1"/>
</dbReference>
<evidence type="ECO:0008006" key="4">
    <source>
        <dbReference type="Google" id="ProtNLM"/>
    </source>
</evidence>
<reference evidence="2 3" key="1">
    <citation type="submission" date="2023-08" db="EMBL/GenBank/DDBJ databases">
        <title>Black Yeasts Isolated from many extreme environments.</title>
        <authorList>
            <person name="Coleine C."/>
            <person name="Stajich J.E."/>
            <person name="Selbmann L."/>
        </authorList>
    </citation>
    <scope>NUCLEOTIDE SEQUENCE [LARGE SCALE GENOMIC DNA]</scope>
    <source>
        <strain evidence="2 3">CCFEE 5792</strain>
    </source>
</reference>
<name>A0AAV9MWM8_9EURO</name>
<evidence type="ECO:0000313" key="2">
    <source>
        <dbReference type="EMBL" id="KAK5046067.1"/>
    </source>
</evidence>
<proteinExistence type="predicted"/>
<evidence type="ECO:0000313" key="3">
    <source>
        <dbReference type="Proteomes" id="UP001358417"/>
    </source>
</evidence>
<feature type="compositionally biased region" description="Acidic residues" evidence="1">
    <location>
        <begin position="117"/>
        <end position="128"/>
    </location>
</feature>
<dbReference type="RefSeq" id="XP_064701666.1">
    <property type="nucleotide sequence ID" value="XM_064852069.1"/>
</dbReference>
<dbReference type="GeneID" id="89976687"/>
<dbReference type="Pfam" id="PF09724">
    <property type="entry name" value="Dcc1"/>
    <property type="match status" value="1"/>
</dbReference>
<comment type="caution">
    <text evidence="2">The sequence shown here is derived from an EMBL/GenBank/DDBJ whole genome shotgun (WGS) entry which is preliminary data.</text>
</comment>
<organism evidence="2 3">
    <name type="scientific">Exophiala bonariae</name>
    <dbReference type="NCBI Taxonomy" id="1690606"/>
    <lineage>
        <taxon>Eukaryota</taxon>
        <taxon>Fungi</taxon>
        <taxon>Dikarya</taxon>
        <taxon>Ascomycota</taxon>
        <taxon>Pezizomycotina</taxon>
        <taxon>Eurotiomycetes</taxon>
        <taxon>Chaetothyriomycetidae</taxon>
        <taxon>Chaetothyriales</taxon>
        <taxon>Herpotrichiellaceae</taxon>
        <taxon>Exophiala</taxon>
    </lineage>
</organism>
<feature type="region of interest" description="Disordered" evidence="1">
    <location>
        <begin position="112"/>
        <end position="145"/>
    </location>
</feature>
<evidence type="ECO:0000256" key="1">
    <source>
        <dbReference type="SAM" id="MobiDB-lite"/>
    </source>
</evidence>
<gene>
    <name evidence="2" type="ORF">LTR84_008524</name>
</gene>
<sequence>MGTQDSGFLPISFSSTFPQQAFRLVELPPELVALIEARKEIRLPRLQFKSAGQPLQHNSSHSSLGGHGSAGATATSEGFLHLCSEEKVWAVKQVSTSNTVFVTKACDAPINDRDLEGDVDMDESEEAPPAEGRDDMSGTGKPSKGVTTIAEVKSILELIPVEPSEDSVQEQMLSMVHALTDRSMDVHLSEPHDRTSYSFQEVLDNIPAPTAVCCRVAKNLLLIHDPASSDPARKICSSAEPSLLLSAWKEFMQQCIILGYKIDAPARAQTHSEPPTFSTVFQQLEEQHDQGLNATAGDFPSTLIRAILRRFKTRSILVPKSSLDDMGKDMLDDEFDWAAEPLNSGWDAEHLTLKLGEWQLQNLLMPDIGSTDTSKKDIRTDVFLDTHWKDLVPDSWHPFCSVDALLALMNRTSAVVELFKASVPDEFGIPEQKDFIRVAGTGTVQGMGSGIKAISATTTGGDLGRVSAETLAAAAAKNQKKRKWHEKFGAQRNAASKK</sequence>
<feature type="compositionally biased region" description="Low complexity" evidence="1">
    <location>
        <begin position="59"/>
        <end position="71"/>
    </location>
</feature>
<feature type="region of interest" description="Disordered" evidence="1">
    <location>
        <begin position="52"/>
        <end position="71"/>
    </location>
</feature>
<dbReference type="GO" id="GO:0007064">
    <property type="term" value="P:mitotic sister chromatid cohesion"/>
    <property type="evidence" value="ECO:0007669"/>
    <property type="project" value="InterPro"/>
</dbReference>
<accession>A0AAV9MWM8</accession>
<dbReference type="AlphaFoldDB" id="A0AAV9MWM8"/>
<feature type="region of interest" description="Disordered" evidence="1">
    <location>
        <begin position="477"/>
        <end position="498"/>
    </location>
</feature>
<dbReference type="EMBL" id="JAVRRD010000032">
    <property type="protein sequence ID" value="KAK5046067.1"/>
    <property type="molecule type" value="Genomic_DNA"/>
</dbReference>
<dbReference type="GO" id="GO:0031390">
    <property type="term" value="C:Ctf18 RFC-like complex"/>
    <property type="evidence" value="ECO:0007669"/>
    <property type="project" value="InterPro"/>
</dbReference>
<protein>
    <recommendedName>
        <fullName evidence="4">Sister chromatid cohesion protein Dcc1</fullName>
    </recommendedName>
</protein>
<keyword evidence="3" id="KW-1185">Reference proteome</keyword>
<dbReference type="Proteomes" id="UP001358417">
    <property type="component" value="Unassembled WGS sequence"/>
</dbReference>